<dbReference type="PRINTS" id="PR00146">
    <property type="entry name" value="DHPICSNTHASE"/>
</dbReference>
<sequence length="301" mass="33077">MKHLYGVTTAMVTPFDSEGKVDTGKVEQLTEFLISKGVNCLYPLGTTGEMLRVSIEERKKVAEAVVRTANGRVTVFIHVGAMNTAETVELARHAHEIGADGIGAVTPVFFGANDRELVQYYKTLSASVPSDFPIYLYSIPQCAANDLKPEVAQQIARECSNVIGIKYSYPDYLRINDYLTINEEKFSVLPGADRLFLPALAMGCDGVVSGISGVYPEPFVAVYNAFVAGDLPKARQLQRLAIRFCETLKNGSNMAYFKEALKFRGIDAGHMKNPQLDLPDEDAAALRDSLRLLEQQLKQAT</sequence>
<keyword evidence="6" id="KW-1185">Reference proteome</keyword>
<dbReference type="InterPro" id="IPR013785">
    <property type="entry name" value="Aldolase_TIM"/>
</dbReference>
<gene>
    <name evidence="5" type="ORF">ACFO1S_02590</name>
</gene>
<dbReference type="SMART" id="SM01130">
    <property type="entry name" value="DHDPS"/>
    <property type="match status" value="1"/>
</dbReference>
<dbReference type="PANTHER" id="PTHR12128">
    <property type="entry name" value="DIHYDRODIPICOLINATE SYNTHASE"/>
    <property type="match status" value="1"/>
</dbReference>
<comment type="similarity">
    <text evidence="1 4">Belongs to the DapA family.</text>
</comment>
<evidence type="ECO:0000256" key="1">
    <source>
        <dbReference type="ARBA" id="ARBA00007592"/>
    </source>
</evidence>
<evidence type="ECO:0000313" key="5">
    <source>
        <dbReference type="EMBL" id="MFC4302328.1"/>
    </source>
</evidence>
<protein>
    <submittedName>
        <fullName evidence="5">Dihydrodipicolinate synthase family protein</fullName>
    </submittedName>
</protein>
<dbReference type="SUPFAM" id="SSF51569">
    <property type="entry name" value="Aldolase"/>
    <property type="match status" value="1"/>
</dbReference>
<evidence type="ECO:0000256" key="4">
    <source>
        <dbReference type="PIRNR" id="PIRNR001365"/>
    </source>
</evidence>
<evidence type="ECO:0000313" key="6">
    <source>
        <dbReference type="Proteomes" id="UP001595755"/>
    </source>
</evidence>
<dbReference type="CDD" id="cd00408">
    <property type="entry name" value="DHDPS-like"/>
    <property type="match status" value="1"/>
</dbReference>
<dbReference type="InterPro" id="IPR002220">
    <property type="entry name" value="DapA-like"/>
</dbReference>
<dbReference type="Gene3D" id="3.20.20.70">
    <property type="entry name" value="Aldolase class I"/>
    <property type="match status" value="1"/>
</dbReference>
<dbReference type="Proteomes" id="UP001595755">
    <property type="component" value="Unassembled WGS sequence"/>
</dbReference>
<keyword evidence="3" id="KW-0704">Schiff base</keyword>
<dbReference type="PANTHER" id="PTHR12128:SF66">
    <property type="entry name" value="4-HYDROXY-2-OXOGLUTARATE ALDOLASE, MITOCHONDRIAL"/>
    <property type="match status" value="1"/>
</dbReference>
<reference evidence="6" key="1">
    <citation type="journal article" date="2019" name="Int. J. Syst. Evol. Microbiol.">
        <title>The Global Catalogue of Microorganisms (GCM) 10K type strain sequencing project: providing services to taxonomists for standard genome sequencing and annotation.</title>
        <authorList>
            <consortium name="The Broad Institute Genomics Platform"/>
            <consortium name="The Broad Institute Genome Sequencing Center for Infectious Disease"/>
            <person name="Wu L."/>
            <person name="Ma J."/>
        </authorList>
    </citation>
    <scope>NUCLEOTIDE SEQUENCE [LARGE SCALE GENOMIC DNA]</scope>
    <source>
        <strain evidence="6">CGMCC 4.1641</strain>
    </source>
</reference>
<proteinExistence type="inferred from homology"/>
<dbReference type="EMBL" id="JBHSED010000003">
    <property type="protein sequence ID" value="MFC4302328.1"/>
    <property type="molecule type" value="Genomic_DNA"/>
</dbReference>
<dbReference type="PIRSF" id="PIRSF001365">
    <property type="entry name" value="DHDPS"/>
    <property type="match status" value="1"/>
</dbReference>
<comment type="caution">
    <text evidence="5">The sequence shown here is derived from an EMBL/GenBank/DDBJ whole genome shotgun (WGS) entry which is preliminary data.</text>
</comment>
<keyword evidence="2 4" id="KW-0456">Lyase</keyword>
<evidence type="ECO:0000256" key="3">
    <source>
        <dbReference type="ARBA" id="ARBA00023270"/>
    </source>
</evidence>
<accession>A0ABV8S661</accession>
<dbReference type="InterPro" id="IPR020625">
    <property type="entry name" value="Schiff_base-form_aldolases_AS"/>
</dbReference>
<dbReference type="PROSITE" id="PS00666">
    <property type="entry name" value="DHDPS_2"/>
    <property type="match status" value="1"/>
</dbReference>
<evidence type="ECO:0000256" key="2">
    <source>
        <dbReference type="ARBA" id="ARBA00023239"/>
    </source>
</evidence>
<dbReference type="Pfam" id="PF00701">
    <property type="entry name" value="DHDPS"/>
    <property type="match status" value="1"/>
</dbReference>
<dbReference type="RefSeq" id="WP_204600800.1">
    <property type="nucleotide sequence ID" value="NZ_JBHSED010000003.1"/>
</dbReference>
<organism evidence="5 6">
    <name type="scientific">Cohnella boryungensis</name>
    <dbReference type="NCBI Taxonomy" id="768479"/>
    <lineage>
        <taxon>Bacteria</taxon>
        <taxon>Bacillati</taxon>
        <taxon>Bacillota</taxon>
        <taxon>Bacilli</taxon>
        <taxon>Bacillales</taxon>
        <taxon>Paenibacillaceae</taxon>
        <taxon>Cohnella</taxon>
    </lineage>
</organism>
<name>A0ABV8S661_9BACL</name>